<sequence>MTLYIFVIFHLLLEVKSQGLAAMSSLPPITEGSPTRMTPNGTSQGNLFTVSTSNTTTPLAVTSSTEIITDSITNMSSLSTHDSHSLTDPANASLESTMLTDTEHASVSPLMTEGPEIKKYSNTKMFFFIAVAASGGGIILTGLVGMCLYGCTRKSKAERIWIEFNSKKQGLSLPAASSETTGEEDAVLYSSINFMQPPSQPPGNSEESVQNEVELNHLYCTIVTKPAISSDSRSVYSQLKFH</sequence>
<dbReference type="AlphaFoldDB" id="A0A7J6CJ21"/>
<dbReference type="Proteomes" id="UP000579812">
    <property type="component" value="Unassembled WGS sequence"/>
</dbReference>
<keyword evidence="1" id="KW-0472">Membrane</keyword>
<keyword evidence="1" id="KW-0812">Transmembrane</keyword>
<dbReference type="OrthoDB" id="8938325at2759"/>
<feature type="chain" id="PRO_5029517114" evidence="2">
    <location>
        <begin position="18"/>
        <end position="242"/>
    </location>
</feature>
<evidence type="ECO:0000256" key="1">
    <source>
        <dbReference type="SAM" id="Phobius"/>
    </source>
</evidence>
<evidence type="ECO:0000313" key="4">
    <source>
        <dbReference type="Proteomes" id="UP000579812"/>
    </source>
</evidence>
<name>A0A7J6CJ21_9TELE</name>
<reference evidence="3 4" key="1">
    <citation type="submission" date="2020-04" db="EMBL/GenBank/DDBJ databases">
        <title>Chromosome-level genome assembly of a cyprinid fish Onychostoma macrolepis by integration of Nanopore Sequencing, Bionano and Hi-C technology.</title>
        <authorList>
            <person name="Wang D."/>
        </authorList>
    </citation>
    <scope>NUCLEOTIDE SEQUENCE [LARGE SCALE GENOMIC DNA]</scope>
    <source>
        <strain evidence="3">SWU-2019</strain>
        <tissue evidence="3">Muscle</tissue>
    </source>
</reference>
<feature type="transmembrane region" description="Helical" evidence="1">
    <location>
        <begin position="125"/>
        <end position="149"/>
    </location>
</feature>
<accession>A0A7J6CJ21</accession>
<keyword evidence="4" id="KW-1185">Reference proteome</keyword>
<protein>
    <submittedName>
        <fullName evidence="3">Uncharacterized protein</fullName>
    </submittedName>
</protein>
<keyword evidence="1" id="KW-1133">Transmembrane helix</keyword>
<proteinExistence type="predicted"/>
<keyword evidence="2" id="KW-0732">Signal</keyword>
<dbReference type="EMBL" id="JAAMOB010000011">
    <property type="protein sequence ID" value="KAF4107307.1"/>
    <property type="molecule type" value="Genomic_DNA"/>
</dbReference>
<gene>
    <name evidence="3" type="ORF">G5714_011671</name>
</gene>
<organism evidence="3 4">
    <name type="scientific">Onychostoma macrolepis</name>
    <dbReference type="NCBI Taxonomy" id="369639"/>
    <lineage>
        <taxon>Eukaryota</taxon>
        <taxon>Metazoa</taxon>
        <taxon>Chordata</taxon>
        <taxon>Craniata</taxon>
        <taxon>Vertebrata</taxon>
        <taxon>Euteleostomi</taxon>
        <taxon>Actinopterygii</taxon>
        <taxon>Neopterygii</taxon>
        <taxon>Teleostei</taxon>
        <taxon>Ostariophysi</taxon>
        <taxon>Cypriniformes</taxon>
        <taxon>Cyprinidae</taxon>
        <taxon>Acrossocheilinae</taxon>
        <taxon>Onychostoma</taxon>
    </lineage>
</organism>
<comment type="caution">
    <text evidence="3">The sequence shown here is derived from an EMBL/GenBank/DDBJ whole genome shotgun (WGS) entry which is preliminary data.</text>
</comment>
<evidence type="ECO:0000256" key="2">
    <source>
        <dbReference type="SAM" id="SignalP"/>
    </source>
</evidence>
<feature type="signal peptide" evidence="2">
    <location>
        <begin position="1"/>
        <end position="17"/>
    </location>
</feature>
<evidence type="ECO:0000313" key="3">
    <source>
        <dbReference type="EMBL" id="KAF4107307.1"/>
    </source>
</evidence>